<proteinExistence type="predicted"/>
<accession>A0A4U2ZVI8</accession>
<feature type="non-terminal residue" evidence="1">
    <location>
        <position position="63"/>
    </location>
</feature>
<protein>
    <submittedName>
        <fullName evidence="1">Pesticidial crystal protein</fullName>
    </submittedName>
</protein>
<dbReference type="EMBL" id="SZOD01001359">
    <property type="protein sequence ID" value="TKI78250.1"/>
    <property type="molecule type" value="Genomic_DNA"/>
</dbReference>
<organism evidence="1 2">
    <name type="scientific">Bacillus mycoides</name>
    <dbReference type="NCBI Taxonomy" id="1405"/>
    <lineage>
        <taxon>Bacteria</taxon>
        <taxon>Bacillati</taxon>
        <taxon>Bacillota</taxon>
        <taxon>Bacilli</taxon>
        <taxon>Bacillales</taxon>
        <taxon>Bacillaceae</taxon>
        <taxon>Bacillus</taxon>
        <taxon>Bacillus cereus group</taxon>
    </lineage>
</organism>
<evidence type="ECO:0000313" key="2">
    <source>
        <dbReference type="Proteomes" id="UP000305524"/>
    </source>
</evidence>
<name>A0A4U2ZVI8_BACMY</name>
<comment type="caution">
    <text evidence="1">The sequence shown here is derived from an EMBL/GenBank/DDBJ whole genome shotgun (WGS) entry which is preliminary data.</text>
</comment>
<sequence>MYTNNMKTTLKLETKDYEIDQAALSIECMSDEQNPKEKMMLWDGVKQAKQLSRSRNLLYNGDF</sequence>
<evidence type="ECO:0000313" key="1">
    <source>
        <dbReference type="EMBL" id="TKI78250.1"/>
    </source>
</evidence>
<gene>
    <name evidence="1" type="ORF">FC701_34475</name>
</gene>
<dbReference type="AlphaFoldDB" id="A0A4U2ZVI8"/>
<reference evidence="1 2" key="1">
    <citation type="journal article" date="2019" name="Environ. Microbiol.">
        <title>An active ?-lactamase is a part of an orchestrated cell wall stress resistance network of Bacillus subtilis and related rhizosphere species.</title>
        <authorList>
            <person name="Bucher T."/>
            <person name="Keren-Paz A."/>
            <person name="Hausser J."/>
            <person name="Olender T."/>
            <person name="Cytryn E."/>
            <person name="Kolodkin-Gal I."/>
        </authorList>
    </citation>
    <scope>NUCLEOTIDE SEQUENCE [LARGE SCALE GENOMIC DNA]</scope>
    <source>
        <strain evidence="1 2">I186</strain>
    </source>
</reference>
<dbReference type="Proteomes" id="UP000305524">
    <property type="component" value="Unassembled WGS sequence"/>
</dbReference>